<evidence type="ECO:0000256" key="1">
    <source>
        <dbReference type="ARBA" id="ARBA00023002"/>
    </source>
</evidence>
<keyword evidence="5" id="KW-1185">Reference proteome</keyword>
<dbReference type="Pfam" id="PF01494">
    <property type="entry name" value="FAD_binding_3"/>
    <property type="match status" value="1"/>
</dbReference>
<dbReference type="InterPro" id="IPR050631">
    <property type="entry name" value="PheA/TfdB_FAD_monoxygenase"/>
</dbReference>
<organism evidence="4 5">
    <name type="scientific">Ferviditalea candida</name>
    <dbReference type="NCBI Taxonomy" id="3108399"/>
    <lineage>
        <taxon>Bacteria</taxon>
        <taxon>Bacillati</taxon>
        <taxon>Bacillota</taxon>
        <taxon>Bacilli</taxon>
        <taxon>Bacillales</taxon>
        <taxon>Paenibacillaceae</taxon>
        <taxon>Ferviditalea</taxon>
    </lineage>
</organism>
<keyword evidence="4" id="KW-0503">Monooxygenase</keyword>
<reference evidence="4" key="1">
    <citation type="submission" date="2023-12" db="EMBL/GenBank/DDBJ databases">
        <title>Fervidustalea candida gen. nov., sp. nov., a novel member of the family Paenibacillaceae isolated from a geothermal area.</title>
        <authorList>
            <person name="Li W.-J."/>
            <person name="Jiao J.-Y."/>
            <person name="Chen Y."/>
        </authorList>
    </citation>
    <scope>NUCLEOTIDE SEQUENCE</scope>
    <source>
        <strain evidence="4">SYSU GA230002</strain>
    </source>
</reference>
<evidence type="ECO:0000259" key="3">
    <source>
        <dbReference type="Pfam" id="PF01494"/>
    </source>
</evidence>
<evidence type="ECO:0000313" key="4">
    <source>
        <dbReference type="EMBL" id="MEB3100051.1"/>
    </source>
</evidence>
<accession>A0ABU5ZED8</accession>
<gene>
    <name evidence="4" type="ORF">VF724_00015</name>
</gene>
<feature type="domain" description="FAD-binding" evidence="3">
    <location>
        <begin position="12"/>
        <end position="329"/>
    </location>
</feature>
<dbReference type="EMBL" id="JAYJLD010000001">
    <property type="protein sequence ID" value="MEB3100051.1"/>
    <property type="molecule type" value="Genomic_DNA"/>
</dbReference>
<dbReference type="PRINTS" id="PR00420">
    <property type="entry name" value="RNGMNOXGNASE"/>
</dbReference>
<dbReference type="SUPFAM" id="SSF51905">
    <property type="entry name" value="FAD/NAD(P)-binding domain"/>
    <property type="match status" value="1"/>
</dbReference>
<name>A0ABU5ZED8_9BACL</name>
<evidence type="ECO:0000313" key="5">
    <source>
        <dbReference type="Proteomes" id="UP001310386"/>
    </source>
</evidence>
<dbReference type="InterPro" id="IPR002938">
    <property type="entry name" value="FAD-bd"/>
</dbReference>
<keyword evidence="2" id="KW-0520">NAD</keyword>
<dbReference type="GO" id="GO:0004497">
    <property type="term" value="F:monooxygenase activity"/>
    <property type="evidence" value="ECO:0007669"/>
    <property type="project" value="UniProtKB-KW"/>
</dbReference>
<protein>
    <submittedName>
        <fullName evidence="4">FAD-dependent monooxygenase</fullName>
    </submittedName>
</protein>
<dbReference type="InterPro" id="IPR036188">
    <property type="entry name" value="FAD/NAD-bd_sf"/>
</dbReference>
<dbReference type="Gene3D" id="3.30.70.2450">
    <property type="match status" value="1"/>
</dbReference>
<comment type="caution">
    <text evidence="4">The sequence shown here is derived from an EMBL/GenBank/DDBJ whole genome shotgun (WGS) entry which is preliminary data.</text>
</comment>
<proteinExistence type="predicted"/>
<dbReference type="RefSeq" id="WP_371752166.1">
    <property type="nucleotide sequence ID" value="NZ_JAYJLD010000001.1"/>
</dbReference>
<dbReference type="PANTHER" id="PTHR43476">
    <property type="entry name" value="3-(3-HYDROXY-PHENYL)PROPIONATE/3-HYDROXYCINNAMIC ACID HYDROXYLASE"/>
    <property type="match status" value="1"/>
</dbReference>
<dbReference type="Proteomes" id="UP001310386">
    <property type="component" value="Unassembled WGS sequence"/>
</dbReference>
<dbReference type="PANTHER" id="PTHR43476:SF4">
    <property type="entry name" value="BLR0106 PROTEIN"/>
    <property type="match status" value="1"/>
</dbReference>
<sequence>MNNSEANSFHRPVIVVGAGPVGMTAALALRRHGIPATILEAEPEGRMRPGSRAIYIHKATLKLLEEISPGLGFKLAQRGLVWPLKRTLFRGKEVYRRVYATPDPKELPPFTSLPQTEIEAFMLQACKDAGVEFVWNTPVSDVKTDDRRVTIATETGQVWTAEYVVGADGSRSVVRKSLGIKMEGARSPNAFVVVDVKEDPDNPLPLERIFHYQHPAMGGRNVLYVPFTGGWRIDLQLFEGDDPDDFSSTEGVKAWLRKVFDPKYAERITWVSTYQFLQVVAEEFTDPNYRVLLAGESCHLFAPFGARGLNSGVPDAVAAVKAINTALNAREAAAGQQAVMIAADKRKKAAMHNRANAGVALNHLQGNSFEMRVKRYWAAALAPMMPKLGRWLDEGPYGPKAGPSASSKY</sequence>
<evidence type="ECO:0000256" key="2">
    <source>
        <dbReference type="ARBA" id="ARBA00023027"/>
    </source>
</evidence>
<keyword evidence="1" id="KW-0560">Oxidoreductase</keyword>
<dbReference type="Gene3D" id="3.50.50.60">
    <property type="entry name" value="FAD/NAD(P)-binding domain"/>
    <property type="match status" value="1"/>
</dbReference>